<evidence type="ECO:0000259" key="11">
    <source>
        <dbReference type="PROSITE" id="PS50110"/>
    </source>
</evidence>
<feature type="non-terminal residue" evidence="12">
    <location>
        <position position="1367"/>
    </location>
</feature>
<dbReference type="SMART" id="SM00387">
    <property type="entry name" value="HATPase_c"/>
    <property type="match status" value="1"/>
</dbReference>
<dbReference type="InterPro" id="IPR001789">
    <property type="entry name" value="Sig_transdc_resp-reg_receiver"/>
</dbReference>
<evidence type="ECO:0000256" key="3">
    <source>
        <dbReference type="ARBA" id="ARBA00022553"/>
    </source>
</evidence>
<feature type="domain" description="Response regulatory" evidence="11">
    <location>
        <begin position="1147"/>
        <end position="1262"/>
    </location>
</feature>
<evidence type="ECO:0000256" key="5">
    <source>
        <dbReference type="ARBA" id="ARBA00022741"/>
    </source>
</evidence>
<protein>
    <recommendedName>
        <fullName evidence="2">histidine kinase</fullName>
        <ecNumber evidence="2">2.7.13.3</ecNumber>
    </recommendedName>
</protein>
<dbReference type="InterPro" id="IPR015943">
    <property type="entry name" value="WD40/YVTN_repeat-like_dom_sf"/>
</dbReference>
<dbReference type="PRINTS" id="PR00344">
    <property type="entry name" value="BCTRLSENSOR"/>
</dbReference>
<dbReference type="InterPro" id="IPR036097">
    <property type="entry name" value="HisK_dim/P_sf"/>
</dbReference>
<dbReference type="GO" id="GO:0043565">
    <property type="term" value="F:sequence-specific DNA binding"/>
    <property type="evidence" value="ECO:0007669"/>
    <property type="project" value="InterPro"/>
</dbReference>
<dbReference type="InterPro" id="IPR003661">
    <property type="entry name" value="HisK_dim/P_dom"/>
</dbReference>
<evidence type="ECO:0000256" key="7">
    <source>
        <dbReference type="ARBA" id="ARBA00022840"/>
    </source>
</evidence>
<reference evidence="12" key="1">
    <citation type="submission" date="2018-06" db="EMBL/GenBank/DDBJ databases">
        <authorList>
            <person name="Zhirakovskaya E."/>
        </authorList>
    </citation>
    <scope>NUCLEOTIDE SEQUENCE</scope>
</reference>
<evidence type="ECO:0000256" key="6">
    <source>
        <dbReference type="ARBA" id="ARBA00022777"/>
    </source>
</evidence>
<feature type="domain" description="HTH araC/xylS-type" evidence="9">
    <location>
        <begin position="1294"/>
        <end position="1367"/>
    </location>
</feature>
<dbReference type="SMART" id="SM00388">
    <property type="entry name" value="HisKA"/>
    <property type="match status" value="1"/>
</dbReference>
<dbReference type="InterPro" id="IPR004358">
    <property type="entry name" value="Sig_transdc_His_kin-like_C"/>
</dbReference>
<dbReference type="InterPro" id="IPR013783">
    <property type="entry name" value="Ig-like_fold"/>
</dbReference>
<sequence length="1367" mass="156084">MRKENYNIIILVLLLSYSLSAQNSSYKFNHLTVENGLSNNVVNAVIQDSTGFIWFGTEDGLNRYDGYKFRIFRYDSEDSNSISDNKILALTEDREGNIWAGTKDGVLNRFDPITEKFTHWELRWDVNEKNSIKTIYIDSRGNIWIGKYNRGGLYKLNPTNNTIDHWAAIPGDPKSLSNSYVLSIIEDEHGKILIGTYNGLNVFDPDLPQNGFKRIYHDPAKPNGLSNNIIWALSKSKVDPNIIWVGTSNNLTKYNSTTNKFETIEITNPDNLQYGTSSGNVVDEIIDGKNILWVDSYAGLFRIDLTSAESSRFINDENNSKSIVNNQINKMIKDRSGVIWLVTQNGVSYITPKSTLFNSFNFDYNTTSILKKKNITALAKFSDDKIWIGTSDELYLLSDINDNPTLRKISRFDGYYIWSSVAASENEVWIGTYGRGLKQFNFLNNKIKKWDINRDQIKTQSLYYNKTLLEDSKKNIWVGYWGVGVARIDPQSGIYKMWLNDPNDPNSLSNNDVWTIAEDQFGRIWIGTQGGGLNVFIDKKEGTFYRWLQKGGDKNSISSNSIYSIIAARKLQNSDNSETVLWIGTSNGLNRFEIKNNNNNDVYDIDVKIESYTVKDGLPDNTVNSIVEDEKGNLWLGTNSGISLFDVNKRFFINFSKEDGLNGTIMNPEAALKLDNGLMLFGSTAGLNVFDPGNIKRSSYVPPIVITDFQIFNKTVQIGENSPLQESIQSTDEIVLSNDQNIFSIEFASLDYNSNKLIQYKYKMEGFDENWINSGSRRFVTYTNLNAGEYRLKVKSTNADGVWNDREASLRIIVTPPWWKSLWAYVSYFILIILGLITIRRFEINRTKLRSELKIHEFEIKKKSELEGMKSRFFANLSHEFRTPLMLIKGPLEQLKKGKNNGDHHESIELIERNSDRLRELIEQLLELSQLEAAAIPLKAKQVNLITILKGLVSSFELIAKQKSILLKFTGDLGSELIWIDRDKFEKIIINLLSNAVKFTPDGGSISVKASELIRDDKQYAEIEIMDSGISIPKEKLEKIFDRFYQVEDSNHRSYKGSGIGLALVKEFVDLHKWEISVESEMGEGTVFNLLIPMWDDYLNEDEKVAADSSNNIESNDIIKKDDEELIKQEVNIIEEFDHNKMEKKYSILIVDDSEDIRKYLSGLLKSEYTIYTASNGEEGIKAAIELLPDLILSDVMMPLMDGIEFCTKIKTDWQTSEIPVILLTAKASFENKLEGLETGADAYLTKPCDTRELSIRIRNLIEQRERLRNKFSKDLDLLNDNNKLTTADDDFIKKALEIIEGNLDKTNFSTERMAKELFVSRTQLHRKILSITGQTPGVFIRTIKLKRAAKLLLEKRLSVTQIAYEI</sequence>
<dbReference type="Gene3D" id="3.40.50.2300">
    <property type="match status" value="1"/>
</dbReference>
<dbReference type="SMART" id="SM00448">
    <property type="entry name" value="REC"/>
    <property type="match status" value="1"/>
</dbReference>
<dbReference type="SUPFAM" id="SSF55874">
    <property type="entry name" value="ATPase domain of HSP90 chaperone/DNA topoisomerase II/histidine kinase"/>
    <property type="match status" value="1"/>
</dbReference>
<keyword evidence="7" id="KW-0067">ATP-binding</keyword>
<evidence type="ECO:0000256" key="4">
    <source>
        <dbReference type="ARBA" id="ARBA00022679"/>
    </source>
</evidence>
<evidence type="ECO:0000259" key="10">
    <source>
        <dbReference type="PROSITE" id="PS50109"/>
    </source>
</evidence>
<keyword evidence="4" id="KW-0808">Transferase</keyword>
<dbReference type="Pfam" id="PF00512">
    <property type="entry name" value="HisKA"/>
    <property type="match status" value="1"/>
</dbReference>
<dbReference type="InterPro" id="IPR036890">
    <property type="entry name" value="HATPase_C_sf"/>
</dbReference>
<dbReference type="PROSITE" id="PS50109">
    <property type="entry name" value="HIS_KIN"/>
    <property type="match status" value="1"/>
</dbReference>
<dbReference type="InterPro" id="IPR003594">
    <property type="entry name" value="HATPase_dom"/>
</dbReference>
<proteinExistence type="predicted"/>
<dbReference type="Gene3D" id="2.130.10.10">
    <property type="entry name" value="YVTN repeat-like/Quinoprotein amine dehydrogenase"/>
    <property type="match status" value="3"/>
</dbReference>
<dbReference type="FunFam" id="3.30.565.10:FF:000037">
    <property type="entry name" value="Hybrid sensor histidine kinase/response regulator"/>
    <property type="match status" value="1"/>
</dbReference>
<dbReference type="SUPFAM" id="SSF47384">
    <property type="entry name" value="Homodimeric domain of signal transducing histidine kinase"/>
    <property type="match status" value="1"/>
</dbReference>
<keyword evidence="5" id="KW-0547">Nucleotide-binding</keyword>
<dbReference type="Pfam" id="PF12833">
    <property type="entry name" value="HTH_18"/>
    <property type="match status" value="1"/>
</dbReference>
<dbReference type="PROSITE" id="PS01124">
    <property type="entry name" value="HTH_ARAC_FAMILY_2"/>
    <property type="match status" value="1"/>
</dbReference>
<feature type="domain" description="Histidine kinase" evidence="10">
    <location>
        <begin position="876"/>
        <end position="1096"/>
    </location>
</feature>
<dbReference type="Gene3D" id="1.10.10.60">
    <property type="entry name" value="Homeodomain-like"/>
    <property type="match status" value="1"/>
</dbReference>
<dbReference type="PANTHER" id="PTHR43547">
    <property type="entry name" value="TWO-COMPONENT HISTIDINE KINASE"/>
    <property type="match status" value="1"/>
</dbReference>
<dbReference type="FunFam" id="1.10.287.130:FF:000001">
    <property type="entry name" value="Two-component sensor histidine kinase"/>
    <property type="match status" value="1"/>
</dbReference>
<dbReference type="InterPro" id="IPR011006">
    <property type="entry name" value="CheY-like_superfamily"/>
</dbReference>
<dbReference type="GO" id="GO:0003700">
    <property type="term" value="F:DNA-binding transcription factor activity"/>
    <property type="evidence" value="ECO:0007669"/>
    <property type="project" value="InterPro"/>
</dbReference>
<gene>
    <name evidence="12" type="ORF">MNBD_IGNAVI01-1118</name>
</gene>
<dbReference type="EMBL" id="UOGD01000376">
    <property type="protein sequence ID" value="VAX27251.1"/>
    <property type="molecule type" value="Genomic_DNA"/>
</dbReference>
<dbReference type="InterPro" id="IPR005467">
    <property type="entry name" value="His_kinase_dom"/>
</dbReference>
<comment type="catalytic activity">
    <reaction evidence="1">
        <text>ATP + protein L-histidine = ADP + protein N-phospho-L-histidine.</text>
        <dbReference type="EC" id="2.7.13.3"/>
    </reaction>
</comment>
<evidence type="ECO:0000256" key="8">
    <source>
        <dbReference type="ARBA" id="ARBA00023012"/>
    </source>
</evidence>
<dbReference type="Pfam" id="PF07495">
    <property type="entry name" value="Y_Y_Y"/>
    <property type="match status" value="1"/>
</dbReference>
<dbReference type="CDD" id="cd00082">
    <property type="entry name" value="HisKA"/>
    <property type="match status" value="1"/>
</dbReference>
<accession>A0A3B1CL55</accession>
<dbReference type="Pfam" id="PF02518">
    <property type="entry name" value="HATPase_c"/>
    <property type="match status" value="1"/>
</dbReference>
<dbReference type="CDD" id="cd16922">
    <property type="entry name" value="HATPase_EvgS-ArcB-TorS-like"/>
    <property type="match status" value="1"/>
</dbReference>
<dbReference type="InterPro" id="IPR011123">
    <property type="entry name" value="Y_Y_Y"/>
</dbReference>
<name>A0A3B1CL55_9ZZZZ</name>
<evidence type="ECO:0000256" key="2">
    <source>
        <dbReference type="ARBA" id="ARBA00012438"/>
    </source>
</evidence>
<keyword evidence="12" id="KW-0238">DNA-binding</keyword>
<dbReference type="GO" id="GO:0000155">
    <property type="term" value="F:phosphorelay sensor kinase activity"/>
    <property type="evidence" value="ECO:0007669"/>
    <property type="project" value="InterPro"/>
</dbReference>
<dbReference type="Gene3D" id="1.10.287.130">
    <property type="match status" value="1"/>
</dbReference>
<dbReference type="Gene3D" id="3.30.565.10">
    <property type="entry name" value="Histidine kinase-like ATPase, C-terminal domain"/>
    <property type="match status" value="1"/>
</dbReference>
<evidence type="ECO:0000256" key="1">
    <source>
        <dbReference type="ARBA" id="ARBA00000085"/>
    </source>
</evidence>
<dbReference type="Pfam" id="PF00072">
    <property type="entry name" value="Response_reg"/>
    <property type="match status" value="1"/>
</dbReference>
<organism evidence="12">
    <name type="scientific">hydrothermal vent metagenome</name>
    <dbReference type="NCBI Taxonomy" id="652676"/>
    <lineage>
        <taxon>unclassified sequences</taxon>
        <taxon>metagenomes</taxon>
        <taxon>ecological metagenomes</taxon>
    </lineage>
</organism>
<dbReference type="SUPFAM" id="SSF52172">
    <property type="entry name" value="CheY-like"/>
    <property type="match status" value="1"/>
</dbReference>
<dbReference type="Gene3D" id="2.60.40.10">
    <property type="entry name" value="Immunoglobulins"/>
    <property type="match status" value="1"/>
</dbReference>
<evidence type="ECO:0000313" key="12">
    <source>
        <dbReference type="EMBL" id="VAX27251.1"/>
    </source>
</evidence>
<dbReference type="PROSITE" id="PS50110">
    <property type="entry name" value="RESPONSE_REGULATORY"/>
    <property type="match status" value="1"/>
</dbReference>
<dbReference type="GO" id="GO:0005524">
    <property type="term" value="F:ATP binding"/>
    <property type="evidence" value="ECO:0007669"/>
    <property type="project" value="UniProtKB-KW"/>
</dbReference>
<dbReference type="PANTHER" id="PTHR43547:SF2">
    <property type="entry name" value="HYBRID SIGNAL TRANSDUCTION HISTIDINE KINASE C"/>
    <property type="match status" value="1"/>
</dbReference>
<keyword evidence="3" id="KW-0597">Phosphoprotein</keyword>
<keyword evidence="6" id="KW-0418">Kinase</keyword>
<dbReference type="SUPFAM" id="SSF63829">
    <property type="entry name" value="Calcium-dependent phosphotriesterase"/>
    <property type="match status" value="3"/>
</dbReference>
<dbReference type="Pfam" id="PF07494">
    <property type="entry name" value="Reg_prop"/>
    <property type="match status" value="4"/>
</dbReference>
<keyword evidence="8" id="KW-0902">Two-component regulatory system</keyword>
<evidence type="ECO:0000259" key="9">
    <source>
        <dbReference type="PROSITE" id="PS01124"/>
    </source>
</evidence>
<dbReference type="EC" id="2.7.13.3" evidence="2"/>
<dbReference type="InterPro" id="IPR011110">
    <property type="entry name" value="Reg_prop"/>
</dbReference>
<dbReference type="FunFam" id="2.60.40.10:FF:000791">
    <property type="entry name" value="Two-component system sensor histidine kinase/response regulator"/>
    <property type="match status" value="1"/>
</dbReference>
<dbReference type="InterPro" id="IPR018060">
    <property type="entry name" value="HTH_AraC"/>
</dbReference>